<evidence type="ECO:0008006" key="3">
    <source>
        <dbReference type="Google" id="ProtNLM"/>
    </source>
</evidence>
<proteinExistence type="predicted"/>
<organism evidence="1 2">
    <name type="scientific">Psychrobacillus mangrovi</name>
    <dbReference type="NCBI Taxonomy" id="3117745"/>
    <lineage>
        <taxon>Bacteria</taxon>
        <taxon>Bacillati</taxon>
        <taxon>Bacillota</taxon>
        <taxon>Bacilli</taxon>
        <taxon>Bacillales</taxon>
        <taxon>Bacillaceae</taxon>
        <taxon>Psychrobacillus</taxon>
    </lineage>
</organism>
<dbReference type="RefSeq" id="WP_336496933.1">
    <property type="nucleotide sequence ID" value="NZ_JBAWSY010000003.1"/>
</dbReference>
<gene>
    <name evidence="1" type="ORF">WAX74_06935</name>
</gene>
<keyword evidence="2" id="KW-1185">Reference proteome</keyword>
<comment type="caution">
    <text evidence="1">The sequence shown here is derived from an EMBL/GenBank/DDBJ whole genome shotgun (WGS) entry which is preliminary data.</text>
</comment>
<name>A0ABU8F301_9BACI</name>
<dbReference type="EMBL" id="JBAWSY010000003">
    <property type="protein sequence ID" value="MEI4769379.1"/>
    <property type="molecule type" value="Genomic_DNA"/>
</dbReference>
<evidence type="ECO:0000313" key="1">
    <source>
        <dbReference type="EMBL" id="MEI4769379.1"/>
    </source>
</evidence>
<dbReference type="Proteomes" id="UP001364890">
    <property type="component" value="Unassembled WGS sequence"/>
</dbReference>
<protein>
    <recommendedName>
        <fullName evidence="3">Bacitracin ABC transporter ATP-binding protein</fullName>
    </recommendedName>
</protein>
<sequence length="51" mass="6088">MDKEKKEVEMNELIEELMNQYPQQNIMDALNYLSSSFLNEGKKNSKQKYNT</sequence>
<reference evidence="1 2" key="1">
    <citation type="submission" date="2024-01" db="EMBL/GenBank/DDBJ databases">
        <title>Seven novel Bacillus-like species.</title>
        <authorList>
            <person name="Liu G."/>
        </authorList>
    </citation>
    <scope>NUCLEOTIDE SEQUENCE [LARGE SCALE GENOMIC DNA]</scope>
    <source>
        <strain evidence="1 2">FJAT-51614</strain>
    </source>
</reference>
<evidence type="ECO:0000313" key="2">
    <source>
        <dbReference type="Proteomes" id="UP001364890"/>
    </source>
</evidence>
<accession>A0ABU8F301</accession>